<dbReference type="PANTHER" id="PTHR43744">
    <property type="entry name" value="ABC TRANSPORTER PERMEASE PROTEIN MG189-RELATED-RELATED"/>
    <property type="match status" value="1"/>
</dbReference>
<dbReference type="Pfam" id="PF00528">
    <property type="entry name" value="BPD_transp_1"/>
    <property type="match status" value="1"/>
</dbReference>
<dbReference type="EMBL" id="DXCO01000033">
    <property type="protein sequence ID" value="HIY78254.1"/>
    <property type="molecule type" value="Genomic_DNA"/>
</dbReference>
<comment type="caution">
    <text evidence="9">The sequence shown here is derived from an EMBL/GenBank/DDBJ whole genome shotgun (WGS) entry which is preliminary data.</text>
</comment>
<keyword evidence="2 7" id="KW-0813">Transport</keyword>
<comment type="similarity">
    <text evidence="7">Belongs to the binding-protein-dependent transport system permease family.</text>
</comment>
<dbReference type="InterPro" id="IPR035906">
    <property type="entry name" value="MetI-like_sf"/>
</dbReference>
<feature type="transmembrane region" description="Helical" evidence="7">
    <location>
        <begin position="168"/>
        <end position="190"/>
    </location>
</feature>
<protein>
    <submittedName>
        <fullName evidence="9">Carbohydrate ABC transporter permease</fullName>
    </submittedName>
</protein>
<comment type="subcellular location">
    <subcellularLocation>
        <location evidence="1 7">Cell membrane</location>
        <topology evidence="1 7">Multi-pass membrane protein</topology>
    </subcellularLocation>
</comment>
<evidence type="ECO:0000256" key="6">
    <source>
        <dbReference type="ARBA" id="ARBA00023136"/>
    </source>
</evidence>
<evidence type="ECO:0000256" key="3">
    <source>
        <dbReference type="ARBA" id="ARBA00022475"/>
    </source>
</evidence>
<feature type="transmembrane region" description="Helical" evidence="7">
    <location>
        <begin position="31"/>
        <end position="57"/>
    </location>
</feature>
<evidence type="ECO:0000256" key="4">
    <source>
        <dbReference type="ARBA" id="ARBA00022692"/>
    </source>
</evidence>
<keyword evidence="3" id="KW-1003">Cell membrane</keyword>
<evidence type="ECO:0000256" key="5">
    <source>
        <dbReference type="ARBA" id="ARBA00022989"/>
    </source>
</evidence>
<keyword evidence="5 7" id="KW-1133">Transmembrane helix</keyword>
<dbReference type="PROSITE" id="PS50928">
    <property type="entry name" value="ABC_TM1"/>
    <property type="match status" value="1"/>
</dbReference>
<dbReference type="Gene3D" id="1.10.3720.10">
    <property type="entry name" value="MetI-like"/>
    <property type="match status" value="1"/>
</dbReference>
<feature type="domain" description="ABC transmembrane type-1" evidence="8">
    <location>
        <begin position="100"/>
        <end position="291"/>
    </location>
</feature>
<feature type="transmembrane region" description="Helical" evidence="7">
    <location>
        <begin position="270"/>
        <end position="291"/>
    </location>
</feature>
<evidence type="ECO:0000256" key="7">
    <source>
        <dbReference type="RuleBase" id="RU363032"/>
    </source>
</evidence>
<gene>
    <name evidence="9" type="ORF">H9728_04350</name>
</gene>
<dbReference type="CDD" id="cd06261">
    <property type="entry name" value="TM_PBP2"/>
    <property type="match status" value="1"/>
</dbReference>
<sequence>MISIFTKKAGAGPQQDLSGKRKKRVQFSMYYVIKYIVFAIFVIYAVSLLMPFLWMLFNSVKPKGEFLSGNIFGLPSELTFGNYINILRYEIQGETVYEMFFTSVVLTLLGTFVNVFFSTITAYCVAKYKFPGRKIVMGVAIFTMIIPIVGTLPAQVQMMEMFNLSDSMIGVLFLYSGCFGFNFILMHSSFESISWSYAEAAQLDGANRAQILFRIMLPIAAGPIIAVAVLQAINVWNDYSTPFLFMPSQKTLAVGLQRLQNQLSGQGGDYPGIFAAVIVAVLPIFILYACFQKKIMENTVAGGLKG</sequence>
<accession>A0A9D2CFU7</accession>
<keyword evidence="4 7" id="KW-0812">Transmembrane</keyword>
<evidence type="ECO:0000256" key="2">
    <source>
        <dbReference type="ARBA" id="ARBA00022448"/>
    </source>
</evidence>
<reference evidence="9" key="2">
    <citation type="submission" date="2021-04" db="EMBL/GenBank/DDBJ databases">
        <authorList>
            <person name="Gilroy R."/>
        </authorList>
    </citation>
    <scope>NUCLEOTIDE SEQUENCE</scope>
    <source>
        <strain evidence="9">CHK199-9574</strain>
    </source>
</reference>
<feature type="transmembrane region" description="Helical" evidence="7">
    <location>
        <begin position="211"/>
        <end position="233"/>
    </location>
</feature>
<reference evidence="9" key="1">
    <citation type="journal article" date="2021" name="PeerJ">
        <title>Extensive microbial diversity within the chicken gut microbiome revealed by metagenomics and culture.</title>
        <authorList>
            <person name="Gilroy R."/>
            <person name="Ravi A."/>
            <person name="Getino M."/>
            <person name="Pursley I."/>
            <person name="Horton D.L."/>
            <person name="Alikhan N.F."/>
            <person name="Baker D."/>
            <person name="Gharbi K."/>
            <person name="Hall N."/>
            <person name="Watson M."/>
            <person name="Adriaenssens E.M."/>
            <person name="Foster-Nyarko E."/>
            <person name="Jarju S."/>
            <person name="Secka A."/>
            <person name="Antonio M."/>
            <person name="Oren A."/>
            <person name="Chaudhuri R.R."/>
            <person name="La Ragione R."/>
            <person name="Hildebrand F."/>
            <person name="Pallen M.J."/>
        </authorList>
    </citation>
    <scope>NUCLEOTIDE SEQUENCE</scope>
    <source>
        <strain evidence="9">CHK199-9574</strain>
    </source>
</reference>
<proteinExistence type="inferred from homology"/>
<evidence type="ECO:0000313" key="10">
    <source>
        <dbReference type="Proteomes" id="UP000824135"/>
    </source>
</evidence>
<dbReference type="AlphaFoldDB" id="A0A9D2CFU7"/>
<dbReference type="GO" id="GO:0055085">
    <property type="term" value="P:transmembrane transport"/>
    <property type="evidence" value="ECO:0007669"/>
    <property type="project" value="InterPro"/>
</dbReference>
<feature type="transmembrane region" description="Helical" evidence="7">
    <location>
        <begin position="99"/>
        <end position="123"/>
    </location>
</feature>
<dbReference type="SUPFAM" id="SSF161098">
    <property type="entry name" value="MetI-like"/>
    <property type="match status" value="1"/>
</dbReference>
<organism evidence="9 10">
    <name type="scientific">Candidatus Borkfalkia excrementavium</name>
    <dbReference type="NCBI Taxonomy" id="2838505"/>
    <lineage>
        <taxon>Bacteria</taxon>
        <taxon>Bacillati</taxon>
        <taxon>Bacillota</taxon>
        <taxon>Clostridia</taxon>
        <taxon>Christensenellales</taxon>
        <taxon>Christensenellaceae</taxon>
        <taxon>Candidatus Borkfalkia</taxon>
    </lineage>
</organism>
<evidence type="ECO:0000256" key="1">
    <source>
        <dbReference type="ARBA" id="ARBA00004651"/>
    </source>
</evidence>
<name>A0A9D2CFU7_9FIRM</name>
<keyword evidence="6 7" id="KW-0472">Membrane</keyword>
<dbReference type="PANTHER" id="PTHR43744:SF3">
    <property type="entry name" value="LACTOSE TRANSPORT SYSTEM PERMEASE PROTEIN LACG"/>
    <property type="match status" value="1"/>
</dbReference>
<dbReference type="GO" id="GO:0005886">
    <property type="term" value="C:plasma membrane"/>
    <property type="evidence" value="ECO:0007669"/>
    <property type="project" value="UniProtKB-SubCell"/>
</dbReference>
<dbReference type="Proteomes" id="UP000824135">
    <property type="component" value="Unassembled WGS sequence"/>
</dbReference>
<dbReference type="InterPro" id="IPR000515">
    <property type="entry name" value="MetI-like"/>
</dbReference>
<feature type="transmembrane region" description="Helical" evidence="7">
    <location>
        <begin position="135"/>
        <end position="156"/>
    </location>
</feature>
<evidence type="ECO:0000313" key="9">
    <source>
        <dbReference type="EMBL" id="HIY78254.1"/>
    </source>
</evidence>
<evidence type="ECO:0000259" key="8">
    <source>
        <dbReference type="PROSITE" id="PS50928"/>
    </source>
</evidence>